<comment type="caution">
    <text evidence="1">The sequence shown here is derived from an EMBL/GenBank/DDBJ whole genome shotgun (WGS) entry which is preliminary data.</text>
</comment>
<reference evidence="1 2" key="1">
    <citation type="submission" date="2023-07" db="EMBL/GenBank/DDBJ databases">
        <title>Genomic Encyclopedia of Type Strains, Phase IV (KMG-IV): sequencing the most valuable type-strain genomes for metagenomic binning, comparative biology and taxonomic classification.</title>
        <authorList>
            <person name="Goeker M."/>
        </authorList>
    </citation>
    <scope>NUCLEOTIDE SEQUENCE [LARGE SCALE GENOMIC DNA]</scope>
    <source>
        <strain evidence="1 2">DSM 20694</strain>
    </source>
</reference>
<gene>
    <name evidence="1" type="ORF">J2S18_001568</name>
</gene>
<dbReference type="InterPro" id="IPR001646">
    <property type="entry name" value="5peptide_repeat"/>
</dbReference>
<dbReference type="RefSeq" id="WP_307485340.1">
    <property type="nucleotide sequence ID" value="NZ_JAUSUF010000004.1"/>
</dbReference>
<name>A0ABT9UTK7_9FIRM</name>
<dbReference type="Gene3D" id="2.160.20.80">
    <property type="entry name" value="E3 ubiquitin-protein ligase SopA"/>
    <property type="match status" value="1"/>
</dbReference>
<dbReference type="Proteomes" id="UP001228504">
    <property type="component" value="Unassembled WGS sequence"/>
</dbReference>
<evidence type="ECO:0000313" key="1">
    <source>
        <dbReference type="EMBL" id="MDQ0149637.1"/>
    </source>
</evidence>
<protein>
    <submittedName>
        <fullName evidence="1">Uncharacterized protein YjbI with pentapeptide repeats</fullName>
    </submittedName>
</protein>
<evidence type="ECO:0000313" key="2">
    <source>
        <dbReference type="Proteomes" id="UP001228504"/>
    </source>
</evidence>
<sequence>MSKEIKQREINKMARDHEEWIDTNGKSGKKLNLEGKELNGIRLLNLNLKEANFKNTIIKDTAIFANLEGANFEGSKIDNVEFIGSNIKGMKIDTKELERINIQIKEELSLHNEANVSLKTNNNKEKSNDYELKM</sequence>
<proteinExistence type="predicted"/>
<dbReference type="SUPFAM" id="SSF141571">
    <property type="entry name" value="Pentapeptide repeat-like"/>
    <property type="match status" value="1"/>
</dbReference>
<organism evidence="1 2">
    <name type="scientific">Eubacterium multiforme</name>
    <dbReference type="NCBI Taxonomy" id="83339"/>
    <lineage>
        <taxon>Bacteria</taxon>
        <taxon>Bacillati</taxon>
        <taxon>Bacillota</taxon>
        <taxon>Clostridia</taxon>
        <taxon>Eubacteriales</taxon>
        <taxon>Eubacteriaceae</taxon>
        <taxon>Eubacterium</taxon>
    </lineage>
</organism>
<dbReference type="Pfam" id="PF00805">
    <property type="entry name" value="Pentapeptide"/>
    <property type="match status" value="1"/>
</dbReference>
<dbReference type="EMBL" id="JAUSUF010000004">
    <property type="protein sequence ID" value="MDQ0149637.1"/>
    <property type="molecule type" value="Genomic_DNA"/>
</dbReference>
<keyword evidence="2" id="KW-1185">Reference proteome</keyword>
<accession>A0ABT9UTK7</accession>